<dbReference type="PANTHER" id="PTHR39332:SF7">
    <property type="entry name" value="SRPBCC FAMILY PROTEIN"/>
    <property type="match status" value="1"/>
</dbReference>
<reference evidence="3" key="1">
    <citation type="submission" date="2018-03" db="EMBL/GenBank/DDBJ databases">
        <title>Genomic analysis of the strain SH-1 isolated from shrimp intestine.</title>
        <authorList>
            <person name="Kim Y.-S."/>
            <person name="Kim S.-E."/>
            <person name="Kim K.-H."/>
        </authorList>
    </citation>
    <scope>NUCLEOTIDE SEQUENCE [LARGE SCALE GENOMIC DNA]</scope>
    <source>
        <strain evidence="3">SH-1</strain>
    </source>
</reference>
<sequence>MITVLKITLAALAAVSPLAAWAEQYAVERSLQITSSPDAAWNLIGDFCDIDDWHPAVSTCELKVIDGALHRILATTDGAKLVEKRVASEPGHSYTYRITDSPLPVEKYTATLSITRGDSSTITWSGRFSSDDPQSEALIAGIYETGLAAIRDQLSQ</sequence>
<keyword evidence="1" id="KW-0732">Signal</keyword>
<accession>A0A2S0MLT0</accession>
<dbReference type="PANTHER" id="PTHR39332">
    <property type="entry name" value="BLL4707 PROTEIN"/>
    <property type="match status" value="1"/>
</dbReference>
<dbReference type="Proteomes" id="UP000237655">
    <property type="component" value="Chromosome"/>
</dbReference>
<protein>
    <submittedName>
        <fullName evidence="2">SRPBCC family protein</fullName>
    </submittedName>
</protein>
<dbReference type="InterPro" id="IPR019587">
    <property type="entry name" value="Polyketide_cyclase/dehydratase"/>
</dbReference>
<dbReference type="InterPro" id="IPR023393">
    <property type="entry name" value="START-like_dom_sf"/>
</dbReference>
<organism evidence="2 3">
    <name type="scientific">Pukyongiella litopenaei</name>
    <dbReference type="NCBI Taxonomy" id="2605946"/>
    <lineage>
        <taxon>Bacteria</taxon>
        <taxon>Pseudomonadati</taxon>
        <taxon>Pseudomonadota</taxon>
        <taxon>Alphaproteobacteria</taxon>
        <taxon>Rhodobacterales</taxon>
        <taxon>Paracoccaceae</taxon>
        <taxon>Pukyongiella</taxon>
    </lineage>
</organism>
<keyword evidence="3" id="KW-1185">Reference proteome</keyword>
<dbReference type="Gene3D" id="3.30.530.20">
    <property type="match status" value="1"/>
</dbReference>
<evidence type="ECO:0000313" key="2">
    <source>
        <dbReference type="EMBL" id="AVO36832.1"/>
    </source>
</evidence>
<feature type="signal peptide" evidence="1">
    <location>
        <begin position="1"/>
        <end position="22"/>
    </location>
</feature>
<name>A0A2S0MLT0_9RHOB</name>
<dbReference type="RefSeq" id="WP_106471147.1">
    <property type="nucleotide sequence ID" value="NZ_CP027665.1"/>
</dbReference>
<dbReference type="CDD" id="cd07821">
    <property type="entry name" value="PYR_PYL_RCAR_like"/>
    <property type="match status" value="1"/>
</dbReference>
<gene>
    <name evidence="2" type="ORF">C6Y53_03415</name>
</gene>
<dbReference type="KEGG" id="thas:C6Y53_03415"/>
<dbReference type="SUPFAM" id="SSF55961">
    <property type="entry name" value="Bet v1-like"/>
    <property type="match status" value="1"/>
</dbReference>
<dbReference type="AlphaFoldDB" id="A0A2S0MLT0"/>
<proteinExistence type="predicted"/>
<evidence type="ECO:0000256" key="1">
    <source>
        <dbReference type="SAM" id="SignalP"/>
    </source>
</evidence>
<dbReference type="EMBL" id="CP027665">
    <property type="protein sequence ID" value="AVO36832.1"/>
    <property type="molecule type" value="Genomic_DNA"/>
</dbReference>
<evidence type="ECO:0000313" key="3">
    <source>
        <dbReference type="Proteomes" id="UP000237655"/>
    </source>
</evidence>
<dbReference type="Pfam" id="PF10604">
    <property type="entry name" value="Polyketide_cyc2"/>
    <property type="match status" value="1"/>
</dbReference>
<feature type="chain" id="PRO_5015720029" evidence="1">
    <location>
        <begin position="23"/>
        <end position="156"/>
    </location>
</feature>